<evidence type="ECO:0000313" key="2">
    <source>
        <dbReference type="Proteomes" id="UP000219602"/>
    </source>
</evidence>
<organism evidence="1 2">
    <name type="scientific">Fusarium oxysporum f. sp. radicis-cucumerinum</name>
    <dbReference type="NCBI Taxonomy" id="327505"/>
    <lineage>
        <taxon>Eukaryota</taxon>
        <taxon>Fungi</taxon>
        <taxon>Dikarya</taxon>
        <taxon>Ascomycota</taxon>
        <taxon>Pezizomycotina</taxon>
        <taxon>Sordariomycetes</taxon>
        <taxon>Hypocreomycetidae</taxon>
        <taxon>Hypocreales</taxon>
        <taxon>Nectriaceae</taxon>
        <taxon>Fusarium</taxon>
        <taxon>Fusarium oxysporum species complex</taxon>
    </lineage>
</organism>
<dbReference type="EMBL" id="MABQ02000010">
    <property type="protein sequence ID" value="PCD24889.1"/>
    <property type="molecule type" value="Genomic_DNA"/>
</dbReference>
<evidence type="ECO:0000313" key="1">
    <source>
        <dbReference type="EMBL" id="PCD24889.1"/>
    </source>
</evidence>
<comment type="caution">
    <text evidence="1">The sequence shown here is derived from an EMBL/GenBank/DDBJ whole genome shotgun (WGS) entry which is preliminary data.</text>
</comment>
<reference evidence="1 2" key="1">
    <citation type="journal article" date="2016" name="Environ. Microbiol.">
        <title>Effector profiles distinguish formae speciales of Fusarium oxysporum.</title>
        <authorList>
            <person name="van Dam P."/>
            <person name="Fokkens L."/>
            <person name="Schmidt S.M."/>
            <person name="Linmans J.H."/>
            <person name="Kistler H.C."/>
            <person name="Ma L.J."/>
            <person name="Rep M."/>
        </authorList>
    </citation>
    <scope>NUCLEOTIDE SEQUENCE [LARGE SCALE GENOMIC DNA]</scope>
    <source>
        <strain evidence="1 2">Forc016</strain>
    </source>
</reference>
<protein>
    <submittedName>
        <fullName evidence="1">Uncharacterized protein</fullName>
    </submittedName>
</protein>
<proteinExistence type="predicted"/>
<accession>A0A2H3GIG3</accession>
<dbReference type="AlphaFoldDB" id="A0A2H3GIG3"/>
<sequence length="144" mass="15802">MAAQETDVDMNEWHCAKGNTVLSTSGLCTCIRVAIVGEYPTGCDGPDRFLVHISESEEGNEAATAMSNAVSKAMEDHGFKITKAALVSPDTSSEDDEYFSEWVQGVIDSFKELTDGEVEVEDHDTNEIWGLEINSEKEIFYGPE</sequence>
<reference evidence="1 2" key="2">
    <citation type="journal article" date="2017" name="Sci. Rep.">
        <title>A mobile pathogenicity chromosome in Fusarium oxysporum for infection of multiple cucurbit species.</title>
        <authorList>
            <person name="van Dam P."/>
            <person name="Fokkens L."/>
            <person name="Ayukawa Y."/>
            <person name="van der Gragt M."/>
            <person name="Ter Horst A."/>
            <person name="Brankovics B."/>
            <person name="Houterman P.M."/>
            <person name="Arie T."/>
            <person name="Rep M."/>
        </authorList>
    </citation>
    <scope>NUCLEOTIDE SEQUENCE [LARGE SCALE GENOMIC DNA]</scope>
    <source>
        <strain evidence="1 2">Forc016</strain>
    </source>
</reference>
<dbReference type="Proteomes" id="UP000219602">
    <property type="component" value="Chromosome 12"/>
</dbReference>
<name>A0A2H3GIG3_FUSOX</name>
<gene>
    <name evidence="1" type="ORF">AU210_014004</name>
</gene>